<dbReference type="EMBL" id="BTSY01000001">
    <property type="protein sequence ID" value="GMT11692.1"/>
    <property type="molecule type" value="Genomic_DNA"/>
</dbReference>
<comment type="caution">
    <text evidence="1">The sequence shown here is derived from an EMBL/GenBank/DDBJ whole genome shotgun (WGS) entry which is preliminary data.</text>
</comment>
<evidence type="ECO:0000313" key="2">
    <source>
        <dbReference type="Proteomes" id="UP001432322"/>
    </source>
</evidence>
<gene>
    <name evidence="1" type="ORF">PFISCL1PPCAC_2989</name>
</gene>
<sequence>LLLRQHTHSLREVARRSEFFEQLLEVSSIDHEHVQTEVEVGGERSARDYLFVMRQIALENLLVHGGSLVRIVRPRNESINDVLDGDKINSWCVNN</sequence>
<reference evidence="1" key="1">
    <citation type="submission" date="2023-10" db="EMBL/GenBank/DDBJ databases">
        <title>Genome assembly of Pristionchus species.</title>
        <authorList>
            <person name="Yoshida K."/>
            <person name="Sommer R.J."/>
        </authorList>
    </citation>
    <scope>NUCLEOTIDE SEQUENCE</scope>
    <source>
        <strain evidence="1">RS5133</strain>
    </source>
</reference>
<protein>
    <submittedName>
        <fullName evidence="1">Uncharacterized protein</fullName>
    </submittedName>
</protein>
<keyword evidence="2" id="KW-1185">Reference proteome</keyword>
<name>A0AAV5UWQ2_9BILA</name>
<accession>A0AAV5UWQ2</accession>
<organism evidence="1 2">
    <name type="scientific">Pristionchus fissidentatus</name>
    <dbReference type="NCBI Taxonomy" id="1538716"/>
    <lineage>
        <taxon>Eukaryota</taxon>
        <taxon>Metazoa</taxon>
        <taxon>Ecdysozoa</taxon>
        <taxon>Nematoda</taxon>
        <taxon>Chromadorea</taxon>
        <taxon>Rhabditida</taxon>
        <taxon>Rhabditina</taxon>
        <taxon>Diplogasteromorpha</taxon>
        <taxon>Diplogasteroidea</taxon>
        <taxon>Neodiplogasteridae</taxon>
        <taxon>Pristionchus</taxon>
    </lineage>
</organism>
<feature type="non-terminal residue" evidence="1">
    <location>
        <position position="1"/>
    </location>
</feature>
<proteinExistence type="predicted"/>
<feature type="non-terminal residue" evidence="1">
    <location>
        <position position="95"/>
    </location>
</feature>
<evidence type="ECO:0000313" key="1">
    <source>
        <dbReference type="EMBL" id="GMT11692.1"/>
    </source>
</evidence>
<dbReference type="AlphaFoldDB" id="A0AAV5UWQ2"/>
<dbReference type="Proteomes" id="UP001432322">
    <property type="component" value="Unassembled WGS sequence"/>
</dbReference>